<evidence type="ECO:0000256" key="7">
    <source>
        <dbReference type="PROSITE-ProRule" id="PRU01091"/>
    </source>
</evidence>
<feature type="modified residue" description="4-aspartylphosphate" evidence="6">
    <location>
        <position position="56"/>
    </location>
</feature>
<evidence type="ECO:0000256" key="6">
    <source>
        <dbReference type="PROSITE-ProRule" id="PRU00169"/>
    </source>
</evidence>
<keyword evidence="4 7" id="KW-0238">DNA-binding</keyword>
<dbReference type="PROSITE" id="PS50110">
    <property type="entry name" value="RESPONSE_REGULATORY"/>
    <property type="match status" value="1"/>
</dbReference>
<dbReference type="PROSITE" id="PS51755">
    <property type="entry name" value="OMPR_PHOB"/>
    <property type="match status" value="1"/>
</dbReference>
<reference evidence="10 11" key="1">
    <citation type="submission" date="2020-08" db="EMBL/GenBank/DDBJ databases">
        <title>A Genomic Blueprint of the Chicken Gut Microbiome.</title>
        <authorList>
            <person name="Gilroy R."/>
            <person name="Ravi A."/>
            <person name="Getino M."/>
            <person name="Pursley I."/>
            <person name="Horton D.L."/>
            <person name="Alikhan N.-F."/>
            <person name="Baker D."/>
            <person name="Gharbi K."/>
            <person name="Hall N."/>
            <person name="Watson M."/>
            <person name="Adriaenssens E.M."/>
            <person name="Foster-Nyarko E."/>
            <person name="Jarju S."/>
            <person name="Secka A."/>
            <person name="Antonio M."/>
            <person name="Oren A."/>
            <person name="Chaudhuri R."/>
            <person name="La Ragione R.M."/>
            <person name="Hildebrand F."/>
            <person name="Pallen M.J."/>
        </authorList>
    </citation>
    <scope>NUCLEOTIDE SEQUENCE [LARGE SCALE GENOMIC DNA]</scope>
    <source>
        <strain evidence="10 11">Sa1BUA2</strain>
    </source>
</reference>
<evidence type="ECO:0000256" key="2">
    <source>
        <dbReference type="ARBA" id="ARBA00023012"/>
    </source>
</evidence>
<accession>A0ABR8VSG5</accession>
<dbReference type="RefSeq" id="WP_191816535.1">
    <property type="nucleotide sequence ID" value="NZ_JACSPV010000082.1"/>
</dbReference>
<dbReference type="CDD" id="cd17574">
    <property type="entry name" value="REC_OmpR"/>
    <property type="match status" value="1"/>
</dbReference>
<evidence type="ECO:0000259" key="9">
    <source>
        <dbReference type="PROSITE" id="PS51755"/>
    </source>
</evidence>
<dbReference type="Pfam" id="PF00486">
    <property type="entry name" value="Trans_reg_C"/>
    <property type="match status" value="1"/>
</dbReference>
<dbReference type="InterPro" id="IPR039420">
    <property type="entry name" value="WalR-like"/>
</dbReference>
<dbReference type="PANTHER" id="PTHR48111">
    <property type="entry name" value="REGULATOR OF RPOS"/>
    <property type="match status" value="1"/>
</dbReference>
<keyword evidence="11" id="KW-1185">Reference proteome</keyword>
<dbReference type="PANTHER" id="PTHR48111:SF73">
    <property type="entry name" value="ALKALINE PHOSPHATASE SYNTHESIS TRANSCRIPTIONAL REGULATORY PROTEIN PHOP"/>
    <property type="match status" value="1"/>
</dbReference>
<evidence type="ECO:0000313" key="11">
    <source>
        <dbReference type="Proteomes" id="UP000648182"/>
    </source>
</evidence>
<proteinExistence type="predicted"/>
<evidence type="ECO:0000256" key="5">
    <source>
        <dbReference type="ARBA" id="ARBA00023163"/>
    </source>
</evidence>
<dbReference type="Gene3D" id="1.10.10.10">
    <property type="entry name" value="Winged helix-like DNA-binding domain superfamily/Winged helix DNA-binding domain"/>
    <property type="match status" value="1"/>
</dbReference>
<protein>
    <submittedName>
        <fullName evidence="10">Response regulator transcription factor</fullName>
    </submittedName>
</protein>
<dbReference type="InterPro" id="IPR001867">
    <property type="entry name" value="OmpR/PhoB-type_DNA-bd"/>
</dbReference>
<keyword evidence="3" id="KW-0805">Transcription regulation</keyword>
<evidence type="ECO:0000256" key="1">
    <source>
        <dbReference type="ARBA" id="ARBA00022553"/>
    </source>
</evidence>
<dbReference type="EMBL" id="JACSPV010000082">
    <property type="protein sequence ID" value="MBD8007689.1"/>
    <property type="molecule type" value="Genomic_DNA"/>
</dbReference>
<evidence type="ECO:0000313" key="10">
    <source>
        <dbReference type="EMBL" id="MBD8007689.1"/>
    </source>
</evidence>
<dbReference type="SMART" id="SM00862">
    <property type="entry name" value="Trans_reg_C"/>
    <property type="match status" value="1"/>
</dbReference>
<feature type="domain" description="Response regulatory" evidence="8">
    <location>
        <begin position="7"/>
        <end position="120"/>
    </location>
</feature>
<dbReference type="InterPro" id="IPR011006">
    <property type="entry name" value="CheY-like_superfamily"/>
</dbReference>
<dbReference type="SUPFAM" id="SSF52172">
    <property type="entry name" value="CheY-like"/>
    <property type="match status" value="1"/>
</dbReference>
<feature type="domain" description="OmpR/PhoB-type" evidence="9">
    <location>
        <begin position="128"/>
        <end position="228"/>
    </location>
</feature>
<dbReference type="Gene3D" id="6.10.250.690">
    <property type="match status" value="1"/>
</dbReference>
<dbReference type="InterPro" id="IPR036388">
    <property type="entry name" value="WH-like_DNA-bd_sf"/>
</dbReference>
<evidence type="ECO:0000259" key="8">
    <source>
        <dbReference type="PROSITE" id="PS50110"/>
    </source>
</evidence>
<dbReference type="SMART" id="SM00448">
    <property type="entry name" value="REC"/>
    <property type="match status" value="1"/>
</dbReference>
<comment type="caution">
    <text evidence="10">The sequence shown here is derived from an EMBL/GenBank/DDBJ whole genome shotgun (WGS) entry which is preliminary data.</text>
</comment>
<dbReference type="CDD" id="cd00383">
    <property type="entry name" value="trans_reg_C"/>
    <property type="match status" value="1"/>
</dbReference>
<dbReference type="Pfam" id="PF00072">
    <property type="entry name" value="Response_reg"/>
    <property type="match status" value="1"/>
</dbReference>
<dbReference type="InterPro" id="IPR001789">
    <property type="entry name" value="Sig_transdc_resp-reg_receiver"/>
</dbReference>
<keyword evidence="1 6" id="KW-0597">Phosphoprotein</keyword>
<sequence length="229" mass="26442">MSHKYAKNIIVDDEDRMRNLISLYLSPAGYECISVSSGVKAIHYLSKHLCDLVVLDVMMPEMDGWETCNRMREFSDVPIIMLTARTDKSDIVKGLNTGADDYITKPFDSGELLARIEAIFRRAKPEEDKTIRFKGLTWNEDSYSLSYRDKVIQVTPKEFSLVGLLLKHPRRVFTREQLLTIIWGLEAGTEDRTIDSHIRNIRDKLRNAGFPIDEHLTTVWGIGYKWEND</sequence>
<evidence type="ECO:0000256" key="4">
    <source>
        <dbReference type="ARBA" id="ARBA00023125"/>
    </source>
</evidence>
<dbReference type="Gene3D" id="3.40.50.2300">
    <property type="match status" value="1"/>
</dbReference>
<keyword evidence="5" id="KW-0804">Transcription</keyword>
<dbReference type="Proteomes" id="UP000648182">
    <property type="component" value="Unassembled WGS sequence"/>
</dbReference>
<gene>
    <name evidence="10" type="ORF">H9631_21870</name>
</gene>
<evidence type="ECO:0000256" key="3">
    <source>
        <dbReference type="ARBA" id="ARBA00023015"/>
    </source>
</evidence>
<feature type="DNA-binding region" description="OmpR/PhoB-type" evidence="7">
    <location>
        <begin position="128"/>
        <end position="228"/>
    </location>
</feature>
<keyword evidence="2" id="KW-0902">Two-component regulatory system</keyword>
<organism evidence="10 11">
    <name type="scientific">Bacillus norwichensis</name>
    <dbReference type="NCBI Taxonomy" id="2762217"/>
    <lineage>
        <taxon>Bacteria</taxon>
        <taxon>Bacillati</taxon>
        <taxon>Bacillota</taxon>
        <taxon>Bacilli</taxon>
        <taxon>Bacillales</taxon>
        <taxon>Bacillaceae</taxon>
        <taxon>Bacillus</taxon>
    </lineage>
</organism>
<name>A0ABR8VSG5_9BACI</name>